<keyword evidence="2" id="KW-1185">Reference proteome</keyword>
<accession>A0ABQ3JSE6</accession>
<proteinExistence type="predicted"/>
<evidence type="ECO:0000313" key="1">
    <source>
        <dbReference type="EMBL" id="GHF54375.1"/>
    </source>
</evidence>
<dbReference type="EMBL" id="BNAJ01000009">
    <property type="protein sequence ID" value="GHF54375.1"/>
    <property type="molecule type" value="Genomic_DNA"/>
</dbReference>
<name>A0ABQ3JSE6_9DEIO</name>
<evidence type="ECO:0000313" key="2">
    <source>
        <dbReference type="Proteomes" id="UP000619376"/>
    </source>
</evidence>
<reference evidence="2" key="1">
    <citation type="journal article" date="2019" name="Int. J. Syst. Evol. Microbiol.">
        <title>The Global Catalogue of Microorganisms (GCM) 10K type strain sequencing project: providing services to taxonomists for standard genome sequencing and annotation.</title>
        <authorList>
            <consortium name="The Broad Institute Genomics Platform"/>
            <consortium name="The Broad Institute Genome Sequencing Center for Infectious Disease"/>
            <person name="Wu L."/>
            <person name="Ma J."/>
        </authorList>
    </citation>
    <scope>NUCLEOTIDE SEQUENCE [LARGE SCALE GENOMIC DNA]</scope>
    <source>
        <strain evidence="2">CGMCC 1.18437</strain>
    </source>
</reference>
<sequence length="103" mass="11401">MDEHVVVPDMVWEVTPSELTGPERCGDLTLDKRQDLPPLIVKSQGTRSAAEPGLPYMRQQIEHGHGDSPVPAQAPDGLAYPHNLRVRTTAEGNFKVIQRLFSC</sequence>
<organism evidence="1 2">
    <name type="scientific">Deinococcus metalli</name>
    <dbReference type="NCBI Taxonomy" id="1141878"/>
    <lineage>
        <taxon>Bacteria</taxon>
        <taxon>Thermotogati</taxon>
        <taxon>Deinococcota</taxon>
        <taxon>Deinococci</taxon>
        <taxon>Deinococcales</taxon>
        <taxon>Deinococcaceae</taxon>
        <taxon>Deinococcus</taxon>
    </lineage>
</organism>
<dbReference type="Proteomes" id="UP000619376">
    <property type="component" value="Unassembled WGS sequence"/>
</dbReference>
<protein>
    <submittedName>
        <fullName evidence="1">Uncharacterized protein</fullName>
    </submittedName>
</protein>
<comment type="caution">
    <text evidence="1">The sequence shown here is derived from an EMBL/GenBank/DDBJ whole genome shotgun (WGS) entry which is preliminary data.</text>
</comment>
<gene>
    <name evidence="1" type="ORF">GCM10017781_33360</name>
</gene>